<dbReference type="EMBL" id="JAKLTR010000042">
    <property type="protein sequence ID" value="MCG2618195.1"/>
    <property type="molecule type" value="Genomic_DNA"/>
</dbReference>
<dbReference type="Proteomes" id="UP001165367">
    <property type="component" value="Unassembled WGS sequence"/>
</dbReference>
<proteinExistence type="predicted"/>
<feature type="transmembrane region" description="Helical" evidence="1">
    <location>
        <begin position="6"/>
        <end position="22"/>
    </location>
</feature>
<sequence>MIENIIPLIIGLVFLFIAIKTLRKHNKLKKTGITTEGVVYDVLKEADSSFNFSYPIIRFTTLTQEWITETANIGTLPGFYKKGQKVTVIYDQNSPKEFTLDSKTIRFILLLFLIIGLLTTTLGVYLLIRVKL</sequence>
<reference evidence="3" key="1">
    <citation type="submission" date="2022-01" db="EMBL/GenBank/DDBJ databases">
        <authorList>
            <person name="Jo J.-H."/>
            <person name="Im W.-T."/>
        </authorList>
    </citation>
    <scope>NUCLEOTIDE SEQUENCE</scope>
    <source>
        <strain evidence="3">NA20</strain>
    </source>
</reference>
<keyword evidence="4" id="KW-1185">Reference proteome</keyword>
<protein>
    <submittedName>
        <fullName evidence="3">DUF3592 domain-containing protein</fullName>
    </submittedName>
</protein>
<name>A0ABS9L0W7_9BACT</name>
<feature type="domain" description="DUF3592" evidence="2">
    <location>
        <begin position="35"/>
        <end position="102"/>
    </location>
</feature>
<feature type="transmembrane region" description="Helical" evidence="1">
    <location>
        <begin position="107"/>
        <end position="128"/>
    </location>
</feature>
<evidence type="ECO:0000256" key="1">
    <source>
        <dbReference type="SAM" id="Phobius"/>
    </source>
</evidence>
<accession>A0ABS9L0W7</accession>
<keyword evidence="1" id="KW-0472">Membrane</keyword>
<evidence type="ECO:0000313" key="4">
    <source>
        <dbReference type="Proteomes" id="UP001165367"/>
    </source>
</evidence>
<evidence type="ECO:0000313" key="3">
    <source>
        <dbReference type="EMBL" id="MCG2618195.1"/>
    </source>
</evidence>
<dbReference type="RefSeq" id="WP_237877453.1">
    <property type="nucleotide sequence ID" value="NZ_JAKLTR010000042.1"/>
</dbReference>
<dbReference type="InterPro" id="IPR021994">
    <property type="entry name" value="DUF3592"/>
</dbReference>
<comment type="caution">
    <text evidence="3">The sequence shown here is derived from an EMBL/GenBank/DDBJ whole genome shotgun (WGS) entry which is preliminary data.</text>
</comment>
<keyword evidence="1" id="KW-1133">Transmembrane helix</keyword>
<evidence type="ECO:0000259" key="2">
    <source>
        <dbReference type="Pfam" id="PF12158"/>
    </source>
</evidence>
<keyword evidence="1" id="KW-0812">Transmembrane</keyword>
<gene>
    <name evidence="3" type="ORF">LZZ85_28095</name>
</gene>
<dbReference type="Pfam" id="PF12158">
    <property type="entry name" value="DUF3592"/>
    <property type="match status" value="1"/>
</dbReference>
<organism evidence="3 4">
    <name type="scientific">Terrimonas ginsenosidimutans</name>
    <dbReference type="NCBI Taxonomy" id="2908004"/>
    <lineage>
        <taxon>Bacteria</taxon>
        <taxon>Pseudomonadati</taxon>
        <taxon>Bacteroidota</taxon>
        <taxon>Chitinophagia</taxon>
        <taxon>Chitinophagales</taxon>
        <taxon>Chitinophagaceae</taxon>
        <taxon>Terrimonas</taxon>
    </lineage>
</organism>